<dbReference type="Pfam" id="PF13545">
    <property type="entry name" value="HTH_Crp_2"/>
    <property type="match status" value="1"/>
</dbReference>
<organism evidence="5 6">
    <name type="scientific">Rhizobium dioscoreae</name>
    <dbReference type="NCBI Taxonomy" id="2653122"/>
    <lineage>
        <taxon>Bacteria</taxon>
        <taxon>Pseudomonadati</taxon>
        <taxon>Pseudomonadota</taxon>
        <taxon>Alphaproteobacteria</taxon>
        <taxon>Hyphomicrobiales</taxon>
        <taxon>Rhizobiaceae</taxon>
        <taxon>Rhizobium/Agrobacterium group</taxon>
        <taxon>Rhizobium</taxon>
    </lineage>
</organism>
<dbReference type="Pfam" id="PF00027">
    <property type="entry name" value="cNMP_binding"/>
    <property type="match status" value="1"/>
</dbReference>
<proteinExistence type="predicted"/>
<reference evidence="5 6" key="1">
    <citation type="journal article" date="2020" name="Genome Biol. Evol.">
        <title>Rhizobium dioscoreae sp. nov., a plant growth-promoting bacterium isolated from yam (Dioscorea species).</title>
        <authorList>
            <person name="Ouyabe M."/>
            <person name="Tanaka N."/>
            <person name="Shiwa Y."/>
            <person name="Fujita N."/>
            <person name="Kikuno H."/>
            <person name="Babil P."/>
            <person name="Shiwachi H."/>
        </authorList>
    </citation>
    <scope>NUCLEOTIDE SEQUENCE [LARGE SCALE GENOMIC DNA]</scope>
    <source>
        <strain evidence="5 6">S-93</strain>
    </source>
</reference>
<comment type="caution">
    <text evidence="5">The sequence shown here is derived from an EMBL/GenBank/DDBJ whole genome shotgun (WGS) entry which is preliminary data.</text>
</comment>
<evidence type="ECO:0000256" key="2">
    <source>
        <dbReference type="ARBA" id="ARBA00023125"/>
    </source>
</evidence>
<keyword evidence="2" id="KW-0238">DNA-binding</keyword>
<dbReference type="Gene3D" id="1.10.10.10">
    <property type="entry name" value="Winged helix-like DNA-binding domain superfamily/Winged helix DNA-binding domain"/>
    <property type="match status" value="1"/>
</dbReference>
<dbReference type="InterPro" id="IPR012318">
    <property type="entry name" value="HTH_CRP"/>
</dbReference>
<keyword evidence="6" id="KW-1185">Reference proteome</keyword>
<accession>A0ABQ0Z758</accession>
<dbReference type="SUPFAM" id="SSF51206">
    <property type="entry name" value="cAMP-binding domain-like"/>
    <property type="match status" value="1"/>
</dbReference>
<keyword evidence="1" id="KW-0805">Transcription regulation</keyword>
<evidence type="ECO:0000313" key="5">
    <source>
        <dbReference type="EMBL" id="GES51401.1"/>
    </source>
</evidence>
<dbReference type="InterPro" id="IPR036390">
    <property type="entry name" value="WH_DNA-bd_sf"/>
</dbReference>
<keyword evidence="3" id="KW-0804">Transcription</keyword>
<dbReference type="EMBL" id="BLAJ01000004">
    <property type="protein sequence ID" value="GES51401.1"/>
    <property type="molecule type" value="Genomic_DNA"/>
</dbReference>
<dbReference type="SUPFAM" id="SSF46785">
    <property type="entry name" value="Winged helix' DNA-binding domain"/>
    <property type="match status" value="1"/>
</dbReference>
<dbReference type="RefSeq" id="WP_113388657.1">
    <property type="nucleotide sequence ID" value="NZ_BLAJ01000004.1"/>
</dbReference>
<dbReference type="InterPro" id="IPR000595">
    <property type="entry name" value="cNMP-bd_dom"/>
</dbReference>
<protein>
    <submittedName>
        <fullName evidence="5">Crp/Fnr family transcriptional regulator</fullName>
    </submittedName>
</protein>
<dbReference type="PROSITE" id="PS50042">
    <property type="entry name" value="CNMP_BINDING_3"/>
    <property type="match status" value="1"/>
</dbReference>
<evidence type="ECO:0000256" key="1">
    <source>
        <dbReference type="ARBA" id="ARBA00023015"/>
    </source>
</evidence>
<evidence type="ECO:0000256" key="3">
    <source>
        <dbReference type="ARBA" id="ARBA00023163"/>
    </source>
</evidence>
<dbReference type="Proteomes" id="UP000390335">
    <property type="component" value="Unassembled WGS sequence"/>
</dbReference>
<sequence length="238" mass="26786">MPAPHQSNMQNKLLSVLPSADYEQIAQELEYVALPRGTLIGKAGQSIDYVYFLTSGIGSIVAVTPEGRRAEAGVFGFDGYVPTSAVAGTEFNAHDVIVQLEAESYRMNYGSFRHFMDRNRNFNKLIIRSIEAFAVQLAYTAISNALHDVNERLARWLLMCHDRVSGNEIALTHEFISLMLAVRRPSVTTSLHILEGNRFITAERGSITIRNRAALEEFAHDAYGKPEEEYRRLMKDLF</sequence>
<dbReference type="SMART" id="SM00100">
    <property type="entry name" value="cNMP"/>
    <property type="match status" value="1"/>
</dbReference>
<name>A0ABQ0Z758_9HYPH</name>
<feature type="domain" description="Cyclic nucleotide-binding" evidence="4">
    <location>
        <begin position="13"/>
        <end position="116"/>
    </location>
</feature>
<dbReference type="InterPro" id="IPR036388">
    <property type="entry name" value="WH-like_DNA-bd_sf"/>
</dbReference>
<dbReference type="InterPro" id="IPR014710">
    <property type="entry name" value="RmlC-like_jellyroll"/>
</dbReference>
<evidence type="ECO:0000259" key="4">
    <source>
        <dbReference type="PROSITE" id="PS50042"/>
    </source>
</evidence>
<dbReference type="CDD" id="cd00038">
    <property type="entry name" value="CAP_ED"/>
    <property type="match status" value="1"/>
</dbReference>
<dbReference type="InterPro" id="IPR018490">
    <property type="entry name" value="cNMP-bd_dom_sf"/>
</dbReference>
<gene>
    <name evidence="5" type="ORF">RsS93_40150</name>
</gene>
<dbReference type="Gene3D" id="2.60.120.10">
    <property type="entry name" value="Jelly Rolls"/>
    <property type="match status" value="1"/>
</dbReference>
<evidence type="ECO:0000313" key="6">
    <source>
        <dbReference type="Proteomes" id="UP000390335"/>
    </source>
</evidence>